<keyword evidence="1" id="KW-0472">Membrane</keyword>
<evidence type="ECO:0000313" key="2">
    <source>
        <dbReference type="EMBL" id="KAF1304619.1"/>
    </source>
</evidence>
<dbReference type="EMBL" id="MAEL01000031">
    <property type="protein sequence ID" value="KAF1304619.1"/>
    <property type="molecule type" value="Genomic_DNA"/>
</dbReference>
<keyword evidence="1" id="KW-1133">Transmembrane helix</keyword>
<feature type="transmembrane region" description="Helical" evidence="1">
    <location>
        <begin position="41"/>
        <end position="59"/>
    </location>
</feature>
<name>A0ABQ6Z1U4_9ENTE</name>
<dbReference type="RefSeq" id="WP_161901647.1">
    <property type="nucleotide sequence ID" value="NZ_MAEL01000031.1"/>
</dbReference>
<comment type="caution">
    <text evidence="2">The sequence shown here is derived from an EMBL/GenBank/DDBJ whole genome shotgun (WGS) entry which is preliminary data.</text>
</comment>
<feature type="transmembrane region" description="Helical" evidence="1">
    <location>
        <begin position="16"/>
        <end position="35"/>
    </location>
</feature>
<proteinExistence type="predicted"/>
<dbReference type="Proteomes" id="UP000782705">
    <property type="component" value="Unassembled WGS sequence"/>
</dbReference>
<keyword evidence="1" id="KW-0812">Transmembrane</keyword>
<protein>
    <submittedName>
        <fullName evidence="2">Uncharacterized protein</fullName>
    </submittedName>
</protein>
<sequence length="62" mass="7293">MYKKWLAYTHQFPRKSILLAVFIGSLFGILGEYVVNKDVRWEGLFPVIFLTAIQVYLVSRKK</sequence>
<evidence type="ECO:0000313" key="3">
    <source>
        <dbReference type="Proteomes" id="UP000782705"/>
    </source>
</evidence>
<organism evidence="2 3">
    <name type="scientific">Candidatus Enterococcus willemsii</name>
    <dbReference type="NCBI Taxonomy" id="1857215"/>
    <lineage>
        <taxon>Bacteria</taxon>
        <taxon>Bacillati</taxon>
        <taxon>Bacillota</taxon>
        <taxon>Bacilli</taxon>
        <taxon>Lactobacillales</taxon>
        <taxon>Enterococcaceae</taxon>
        <taxon>Enterococcus</taxon>
    </lineage>
</organism>
<gene>
    <name evidence="2" type="ORF">BAU17_10480</name>
</gene>
<reference evidence="2 3" key="1">
    <citation type="submission" date="2016-06" db="EMBL/GenBank/DDBJ databases">
        <title>Four novel species of enterococci isolated from chicken manure.</title>
        <authorList>
            <person name="Van Tyne D."/>
        </authorList>
    </citation>
    <scope>NUCLEOTIDE SEQUENCE [LARGE SCALE GENOMIC DNA]</scope>
    <source>
        <strain evidence="2 3">CU12B</strain>
    </source>
</reference>
<evidence type="ECO:0000256" key="1">
    <source>
        <dbReference type="SAM" id="Phobius"/>
    </source>
</evidence>
<keyword evidence="3" id="KW-1185">Reference proteome</keyword>
<accession>A0ABQ6Z1U4</accession>